<keyword evidence="3" id="KW-1185">Reference proteome</keyword>
<organism evidence="2 3">
    <name type="scientific">Fusarium napiforme</name>
    <dbReference type="NCBI Taxonomy" id="42672"/>
    <lineage>
        <taxon>Eukaryota</taxon>
        <taxon>Fungi</taxon>
        <taxon>Dikarya</taxon>
        <taxon>Ascomycota</taxon>
        <taxon>Pezizomycotina</taxon>
        <taxon>Sordariomycetes</taxon>
        <taxon>Hypocreomycetidae</taxon>
        <taxon>Hypocreales</taxon>
        <taxon>Nectriaceae</taxon>
        <taxon>Fusarium</taxon>
        <taxon>Fusarium fujikuroi species complex</taxon>
    </lineage>
</organism>
<protein>
    <submittedName>
        <fullName evidence="2">Uncharacterized protein</fullName>
    </submittedName>
</protein>
<dbReference type="EMBL" id="JAAOAO010000188">
    <property type="protein sequence ID" value="KAF5558259.1"/>
    <property type="molecule type" value="Genomic_DNA"/>
</dbReference>
<dbReference type="AlphaFoldDB" id="A0A8H5JN42"/>
<evidence type="ECO:0000313" key="2">
    <source>
        <dbReference type="EMBL" id="KAF5558259.1"/>
    </source>
</evidence>
<name>A0A8H5JN42_9HYPO</name>
<dbReference type="Proteomes" id="UP000574317">
    <property type="component" value="Unassembled WGS sequence"/>
</dbReference>
<proteinExistence type="predicted"/>
<comment type="caution">
    <text evidence="2">The sequence shown here is derived from an EMBL/GenBank/DDBJ whole genome shotgun (WGS) entry which is preliminary data.</text>
</comment>
<feature type="region of interest" description="Disordered" evidence="1">
    <location>
        <begin position="284"/>
        <end position="313"/>
    </location>
</feature>
<evidence type="ECO:0000256" key="1">
    <source>
        <dbReference type="SAM" id="MobiDB-lite"/>
    </source>
</evidence>
<evidence type="ECO:0000313" key="3">
    <source>
        <dbReference type="Proteomes" id="UP000574317"/>
    </source>
</evidence>
<reference evidence="2 3" key="1">
    <citation type="submission" date="2020-05" db="EMBL/GenBank/DDBJ databases">
        <title>Identification and distribution of gene clusters putatively required for synthesis of sphingolipid metabolism inhibitors in phylogenetically diverse species of the filamentous fungus Fusarium.</title>
        <authorList>
            <person name="Kim H.-S."/>
            <person name="Busman M."/>
            <person name="Brown D.W."/>
            <person name="Divon H."/>
            <person name="Uhlig S."/>
            <person name="Proctor R.H."/>
        </authorList>
    </citation>
    <scope>NUCLEOTIDE SEQUENCE [LARGE SCALE GENOMIC DNA]</scope>
    <source>
        <strain evidence="2 3">NRRL 25196</strain>
    </source>
</reference>
<accession>A0A8H5JN42</accession>
<gene>
    <name evidence="2" type="ORF">FNAPI_5130</name>
</gene>
<sequence>MFSCEYPPDSKAQPPVFFACLFNNTDPVKFHECSHIRLRRLSDVSWHLERYHTLQEVKLCTSHGAEAAIKNGKEKGTCTDPKDIKVYCTICRLIFRGPSAEAELQRHLAGNICQPKTIEETGRLLPKELERVLAERDSTGASPEAKYYAMWNVCIAPLATTRFRNVPASPYIQTIVAREAAETLIRQVLNNLPITLEHHRSAFDLIVNGLYPVKSGADAEVKKIVRDQQKRRTSMLEEAEFDEFCRSTLGSSEVTPPDLSSTTPVHLQIQQQTLEQVNNGMMGLPSLSPGERQRSYPTMSSHYPRPETQAPSQMSDSVYCQYMALDDYDPSNDYTGGFSDTY</sequence>